<dbReference type="UniPathway" id="UPA00064">
    <property type="reaction ID" value="UER00091"/>
</dbReference>
<dbReference type="InterPro" id="IPR029061">
    <property type="entry name" value="THDP-binding"/>
</dbReference>
<dbReference type="Pfam" id="PF13292">
    <property type="entry name" value="DXP_synthase_N"/>
    <property type="match status" value="1"/>
</dbReference>
<comment type="subunit">
    <text evidence="5">Homodimer.</text>
</comment>
<dbReference type="InterPro" id="IPR009014">
    <property type="entry name" value="Transketo_C/PFOR_II"/>
</dbReference>
<organism evidence="14">
    <name type="scientific">marine sediment metagenome</name>
    <dbReference type="NCBI Taxonomy" id="412755"/>
    <lineage>
        <taxon>unclassified sequences</taxon>
        <taxon>metagenomes</taxon>
        <taxon>ecological metagenomes</taxon>
    </lineage>
</organism>
<dbReference type="GO" id="GO:0016114">
    <property type="term" value="P:terpenoid biosynthetic process"/>
    <property type="evidence" value="ECO:0007669"/>
    <property type="project" value="InterPro"/>
</dbReference>
<evidence type="ECO:0000256" key="9">
    <source>
        <dbReference type="ARBA" id="ARBA00022842"/>
    </source>
</evidence>
<dbReference type="SUPFAM" id="SSF52922">
    <property type="entry name" value="TK C-terminal domain-like"/>
    <property type="match status" value="1"/>
</dbReference>
<evidence type="ECO:0000256" key="4">
    <source>
        <dbReference type="ARBA" id="ARBA00011081"/>
    </source>
</evidence>
<evidence type="ECO:0000256" key="10">
    <source>
        <dbReference type="ARBA" id="ARBA00022977"/>
    </source>
</evidence>
<dbReference type="InterPro" id="IPR049557">
    <property type="entry name" value="Transketolase_CS"/>
</dbReference>
<evidence type="ECO:0000256" key="12">
    <source>
        <dbReference type="ARBA" id="ARBA00023229"/>
    </source>
</evidence>
<comment type="cofactor">
    <cofactor evidence="1">
        <name>Mg(2+)</name>
        <dbReference type="ChEBI" id="CHEBI:18420"/>
    </cofactor>
</comment>
<evidence type="ECO:0000259" key="13">
    <source>
        <dbReference type="SMART" id="SM00861"/>
    </source>
</evidence>
<evidence type="ECO:0000256" key="5">
    <source>
        <dbReference type="ARBA" id="ARBA00011738"/>
    </source>
</evidence>
<evidence type="ECO:0000256" key="11">
    <source>
        <dbReference type="ARBA" id="ARBA00023052"/>
    </source>
</evidence>
<evidence type="ECO:0000256" key="7">
    <source>
        <dbReference type="ARBA" id="ARBA00022679"/>
    </source>
</evidence>
<protein>
    <recommendedName>
        <fullName evidence="6">1-deoxy-D-xylulose-5-phosphate synthase</fullName>
        <ecNumber evidence="6">2.2.1.7</ecNumber>
    </recommendedName>
</protein>
<dbReference type="GO" id="GO:0008661">
    <property type="term" value="F:1-deoxy-D-xylulose-5-phosphate synthase activity"/>
    <property type="evidence" value="ECO:0007669"/>
    <property type="project" value="UniProtKB-EC"/>
</dbReference>
<dbReference type="CDD" id="cd07033">
    <property type="entry name" value="TPP_PYR_DXS_TK_like"/>
    <property type="match status" value="1"/>
</dbReference>
<dbReference type="PANTHER" id="PTHR43322:SF5">
    <property type="entry name" value="1-DEOXY-D-XYLULOSE-5-PHOSPHATE SYNTHASE, CHLOROPLASTIC"/>
    <property type="match status" value="1"/>
</dbReference>
<dbReference type="PROSITE" id="PS00801">
    <property type="entry name" value="TRANSKETOLASE_1"/>
    <property type="match status" value="1"/>
</dbReference>
<comment type="caution">
    <text evidence="14">The sequence shown here is derived from an EMBL/GenBank/DDBJ whole genome shotgun (WGS) entry which is preliminary data.</text>
</comment>
<gene>
    <name evidence="14" type="ORF">LCGC14_1912330</name>
</gene>
<dbReference type="CDD" id="cd02007">
    <property type="entry name" value="TPP_DXS"/>
    <property type="match status" value="1"/>
</dbReference>
<dbReference type="InterPro" id="IPR033248">
    <property type="entry name" value="Transketolase_C"/>
</dbReference>
<comment type="cofactor">
    <cofactor evidence="2">
        <name>thiamine diphosphate</name>
        <dbReference type="ChEBI" id="CHEBI:58937"/>
    </cofactor>
</comment>
<keyword evidence="9" id="KW-0460">Magnesium</keyword>
<sequence>MSILESVSSPDDLKRVPQADLPELAAEIRELIISTVSRNGGHMASNLGVVELTIALHRLFDSPTDCIIFDVSHQAYAHKILTGRAAGFEKIRTSEGYSGYFEPSESPHDVLALGHAGCGPSIALGIAHAKRMRGEEGYVVCVVGDGSLTSGLAYEGLSNIVALNPPNLMVVLNDNGMAISENVGWLAKWRDRWLPRLRDGLELDDDFQTLERVTERLAPKVPFGEFMLSLGRGLKGAMQKAIIPEIGMVWDELGFNYLGPVGGHDIDELLQVVTGARQYSDKVPFLHVLTKKGYGWDPATEEPVRYHQPGPPQRGVRKQLYSEYFAGVLAEEMASDERVVAISAAMLEGTGLVKVAERFPDRVFDVGICEQQAVSMAAGMARAGLRPVVCIYSTFLQRAFDQIMHDVCMNDLPVVFAIDRAGLVGQDGKSHHGLYDLAYMRIPPNMVVAVPRDEVEMGRLLHTALHQDRPFALRFPKGEVSGVRMPEDRRLTPIGTAEVLQEGKGICLAAVGELVHTALAAGETLAREGIEVQVVNVRFIKPIDDALVQELCDNFTDVVVLEEGTSVGGVAAALLEAIARLRGSGPRVHQLAAGDIFPGHGEQDELRRLLGLDEAAVAHKVRTIAEG</sequence>
<dbReference type="SUPFAM" id="SSF52518">
    <property type="entry name" value="Thiamin diphosphate-binding fold (THDP-binding)"/>
    <property type="match status" value="2"/>
</dbReference>
<dbReference type="InterPro" id="IPR005477">
    <property type="entry name" value="Dxylulose-5-P_synthase"/>
</dbReference>
<keyword evidence="7" id="KW-0808">Transferase</keyword>
<dbReference type="EC" id="2.2.1.7" evidence="6"/>
<dbReference type="Pfam" id="PF02780">
    <property type="entry name" value="Transketolase_C"/>
    <property type="match status" value="1"/>
</dbReference>
<evidence type="ECO:0000313" key="14">
    <source>
        <dbReference type="EMBL" id="KKL89672.1"/>
    </source>
</evidence>
<dbReference type="Gene3D" id="3.40.50.970">
    <property type="match status" value="2"/>
</dbReference>
<dbReference type="AlphaFoldDB" id="A0A0F9IR97"/>
<dbReference type="NCBIfam" id="NF003933">
    <property type="entry name" value="PRK05444.2-2"/>
    <property type="match status" value="1"/>
</dbReference>
<dbReference type="GO" id="GO:0005829">
    <property type="term" value="C:cytosol"/>
    <property type="evidence" value="ECO:0007669"/>
    <property type="project" value="TreeGrafter"/>
</dbReference>
<feature type="domain" description="Transketolase-like pyrimidine-binding" evidence="13">
    <location>
        <begin position="319"/>
        <end position="483"/>
    </location>
</feature>
<dbReference type="Gene3D" id="3.40.50.920">
    <property type="match status" value="1"/>
</dbReference>
<dbReference type="PANTHER" id="PTHR43322">
    <property type="entry name" value="1-D-DEOXYXYLULOSE 5-PHOSPHATE SYNTHASE-RELATED"/>
    <property type="match status" value="1"/>
</dbReference>
<name>A0A0F9IR97_9ZZZZ</name>
<dbReference type="GO" id="GO:0046872">
    <property type="term" value="F:metal ion binding"/>
    <property type="evidence" value="ECO:0007669"/>
    <property type="project" value="UniProtKB-KW"/>
</dbReference>
<comment type="similarity">
    <text evidence="4">Belongs to the transketolase family. DXPS subfamily.</text>
</comment>
<dbReference type="HAMAP" id="MF_00315">
    <property type="entry name" value="DXP_synth"/>
    <property type="match status" value="1"/>
</dbReference>
<accession>A0A0F9IR97</accession>
<dbReference type="GO" id="GO:0019288">
    <property type="term" value="P:isopentenyl diphosphate biosynthetic process, methylerythritol 4-phosphate pathway"/>
    <property type="evidence" value="ECO:0007669"/>
    <property type="project" value="TreeGrafter"/>
</dbReference>
<evidence type="ECO:0000256" key="1">
    <source>
        <dbReference type="ARBA" id="ARBA00001946"/>
    </source>
</evidence>
<dbReference type="NCBIfam" id="TIGR00204">
    <property type="entry name" value="dxs"/>
    <property type="match status" value="1"/>
</dbReference>
<proteinExistence type="inferred from homology"/>
<evidence type="ECO:0000256" key="2">
    <source>
        <dbReference type="ARBA" id="ARBA00001964"/>
    </source>
</evidence>
<dbReference type="GO" id="GO:0009228">
    <property type="term" value="P:thiamine biosynthetic process"/>
    <property type="evidence" value="ECO:0007669"/>
    <property type="project" value="UniProtKB-KW"/>
</dbReference>
<dbReference type="InterPro" id="IPR005475">
    <property type="entry name" value="Transketolase-like_Pyr-bd"/>
</dbReference>
<keyword evidence="10" id="KW-0784">Thiamine biosynthesis</keyword>
<keyword evidence="12" id="KW-0414">Isoprene biosynthesis</keyword>
<dbReference type="Pfam" id="PF02779">
    <property type="entry name" value="Transket_pyr"/>
    <property type="match status" value="1"/>
</dbReference>
<keyword evidence="8" id="KW-0479">Metal-binding</keyword>
<dbReference type="SMART" id="SM00861">
    <property type="entry name" value="Transket_pyr"/>
    <property type="match status" value="1"/>
</dbReference>
<evidence type="ECO:0000256" key="6">
    <source>
        <dbReference type="ARBA" id="ARBA00013150"/>
    </source>
</evidence>
<comment type="pathway">
    <text evidence="3">Metabolic intermediate biosynthesis; 1-deoxy-D-xylulose 5-phosphate biosynthesis; 1-deoxy-D-xylulose 5-phosphate from D-glyceraldehyde 3-phosphate and pyruvate: step 1/1.</text>
</comment>
<feature type="non-terminal residue" evidence="14">
    <location>
        <position position="627"/>
    </location>
</feature>
<keyword evidence="11" id="KW-0786">Thiamine pyrophosphate</keyword>
<evidence type="ECO:0000256" key="8">
    <source>
        <dbReference type="ARBA" id="ARBA00022723"/>
    </source>
</evidence>
<reference evidence="14" key="1">
    <citation type="journal article" date="2015" name="Nature">
        <title>Complex archaea that bridge the gap between prokaryotes and eukaryotes.</title>
        <authorList>
            <person name="Spang A."/>
            <person name="Saw J.H."/>
            <person name="Jorgensen S.L."/>
            <person name="Zaremba-Niedzwiedzka K."/>
            <person name="Martijn J."/>
            <person name="Lind A.E."/>
            <person name="van Eijk R."/>
            <person name="Schleper C."/>
            <person name="Guy L."/>
            <person name="Ettema T.J."/>
        </authorList>
    </citation>
    <scope>NUCLEOTIDE SEQUENCE</scope>
</reference>
<evidence type="ECO:0000256" key="3">
    <source>
        <dbReference type="ARBA" id="ARBA00004980"/>
    </source>
</evidence>
<dbReference type="EMBL" id="LAZR01020221">
    <property type="protein sequence ID" value="KKL89672.1"/>
    <property type="molecule type" value="Genomic_DNA"/>
</dbReference>